<feature type="transmembrane region" description="Helical" evidence="1">
    <location>
        <begin position="416"/>
        <end position="433"/>
    </location>
</feature>
<feature type="transmembrane region" description="Helical" evidence="1">
    <location>
        <begin position="298"/>
        <end position="316"/>
    </location>
</feature>
<feature type="transmembrane region" description="Helical" evidence="1">
    <location>
        <begin position="392"/>
        <end position="410"/>
    </location>
</feature>
<proteinExistence type="predicted"/>
<feature type="transmembrane region" description="Helical" evidence="1">
    <location>
        <begin position="66"/>
        <end position="86"/>
    </location>
</feature>
<keyword evidence="1" id="KW-0472">Membrane</keyword>
<dbReference type="AlphaFoldDB" id="A0A379AEL2"/>
<feature type="transmembrane region" description="Helical" evidence="1">
    <location>
        <begin position="142"/>
        <end position="166"/>
    </location>
</feature>
<feature type="transmembrane region" description="Helical" evidence="1">
    <location>
        <begin position="98"/>
        <end position="122"/>
    </location>
</feature>
<feature type="transmembrane region" description="Helical" evidence="1">
    <location>
        <begin position="12"/>
        <end position="33"/>
    </location>
</feature>
<evidence type="ECO:0000313" key="3">
    <source>
        <dbReference type="Proteomes" id="UP000254640"/>
    </source>
</evidence>
<evidence type="ECO:0000313" key="2">
    <source>
        <dbReference type="EMBL" id="SUB16018.1"/>
    </source>
</evidence>
<keyword evidence="1" id="KW-1133">Transmembrane helix</keyword>
<dbReference type="Proteomes" id="UP000254640">
    <property type="component" value="Unassembled WGS sequence"/>
</dbReference>
<sequence length="762" mass="87208">MLVKYFNPSINKYFFIFFCFFVAILINNTIPYISLPTLGQALWAMGYAKSISNGGLLNVYALDFGIPQPAAIAFGLSAVLPMGWLIKLGIMPEAAYSLIFSLWLALAFCGAYKFSVLLSKNINIAPFYSLLWLITPIVTKHAAYSMLMLGIALLPFYCWCAFVFIFQENNNRRDYFFAAALFLVAALVSIFMDGYTFVMFAVASSFMLLFAYFKAKGKMSFIYGKMTVFLIVFSLAYFLYSHFIGKSSYHAEPLDFFRGWGVDLSFLIIPSRGVFWFFDYIGWSKQRLFTEYFGDSSVWDTTFSIPFILFGFFGWWKFRNKSLFISCLFVIGVFSLYMALGPSFKFFSTKTDSYVNSLANTMLMPEKYALFPTGNSVLSENLPGFNVMRASYRWMALAIFVFWCLTISFMKEKRNIIQYGSVVLLLILFLPNIPGTWKNGRANYNSVLDINKKLVSELKNDIPKDSSVAFIPWGNDFFANYLAPFSGFRSFNIGGDKNLEAALPHWPSVMVNLQGEINQNKINYLIQLLLNKNVDYVVIPYFNMLWSAHYWVCPSDTLMPLSDETYFSLKYELKLICPYEIKENLKGNVSAIKALPYLNVLDRKLYAVISINSVLFNEYIRKKSNDYPLNVESDNFALNDVLEKGWYYLEAGHVWSKYNAKIKLSVPNESNDLFVFRYSVFYVKGNDPITVEFESIVKGRRVKITKIIKDNEVHTVEIPIDHDLTSQLVDIKVSNAKSPSELNVAPDTRKLGISLESVHLSN</sequence>
<dbReference type="GeneID" id="66825344"/>
<reference evidence="2 3" key="1">
    <citation type="submission" date="2018-06" db="EMBL/GenBank/DDBJ databases">
        <authorList>
            <consortium name="Pathogen Informatics"/>
            <person name="Doyle S."/>
        </authorList>
    </citation>
    <scope>NUCLEOTIDE SEQUENCE [LARGE SCALE GENOMIC DNA]</scope>
    <source>
        <strain evidence="2 3">NCTC9381</strain>
    </source>
</reference>
<dbReference type="RefSeq" id="WP_140417643.1">
    <property type="nucleotide sequence ID" value="NZ_CP077366.1"/>
</dbReference>
<feature type="transmembrane region" description="Helical" evidence="1">
    <location>
        <begin position="322"/>
        <end position="340"/>
    </location>
</feature>
<feature type="transmembrane region" description="Helical" evidence="1">
    <location>
        <begin position="260"/>
        <end position="278"/>
    </location>
</feature>
<keyword evidence="3" id="KW-1185">Reference proteome</keyword>
<gene>
    <name evidence="2" type="ORF">NCTC9381_01915</name>
</gene>
<dbReference type="EMBL" id="UGSO01000001">
    <property type="protein sequence ID" value="SUB16018.1"/>
    <property type="molecule type" value="Genomic_DNA"/>
</dbReference>
<evidence type="ECO:0000256" key="1">
    <source>
        <dbReference type="SAM" id="Phobius"/>
    </source>
</evidence>
<keyword evidence="1" id="KW-0812">Transmembrane</keyword>
<organism evidence="2 3">
    <name type="scientific">Enterobacter agglomerans</name>
    <name type="common">Erwinia herbicola</name>
    <name type="synonym">Pantoea agglomerans</name>
    <dbReference type="NCBI Taxonomy" id="549"/>
    <lineage>
        <taxon>Bacteria</taxon>
        <taxon>Pseudomonadati</taxon>
        <taxon>Pseudomonadota</taxon>
        <taxon>Gammaproteobacteria</taxon>
        <taxon>Enterobacterales</taxon>
        <taxon>Erwiniaceae</taxon>
        <taxon>Pantoea</taxon>
        <taxon>Pantoea agglomerans group</taxon>
    </lineage>
</organism>
<feature type="transmembrane region" description="Helical" evidence="1">
    <location>
        <begin position="175"/>
        <end position="191"/>
    </location>
</feature>
<feature type="transmembrane region" description="Helical" evidence="1">
    <location>
        <begin position="222"/>
        <end position="240"/>
    </location>
</feature>
<protein>
    <submittedName>
        <fullName evidence="2">Uncharacterized protein</fullName>
    </submittedName>
</protein>
<accession>A0A379AEL2</accession>
<name>A0A379AEL2_ENTAG</name>